<dbReference type="InterPro" id="IPR038109">
    <property type="entry name" value="DNA_bind_recomb_sf"/>
</dbReference>
<dbReference type="InterPro" id="IPR011109">
    <property type="entry name" value="DNA_bind_recombinase_dom"/>
</dbReference>
<dbReference type="PROSITE" id="PS51737">
    <property type="entry name" value="RECOMBINASE_DNA_BIND"/>
    <property type="match status" value="1"/>
</dbReference>
<dbReference type="InterPro" id="IPR050639">
    <property type="entry name" value="SSR_resolvase"/>
</dbReference>
<dbReference type="PROSITE" id="PS51736">
    <property type="entry name" value="RECOMBINASES_3"/>
    <property type="match status" value="1"/>
</dbReference>
<protein>
    <submittedName>
        <fullName evidence="4">Site-specific DNA recombinase</fullName>
    </submittedName>
</protein>
<feature type="domain" description="Recombinase" evidence="3">
    <location>
        <begin position="168"/>
        <end position="272"/>
    </location>
</feature>
<dbReference type="GO" id="GO:0000150">
    <property type="term" value="F:DNA strand exchange activity"/>
    <property type="evidence" value="ECO:0007669"/>
    <property type="project" value="InterPro"/>
</dbReference>
<feature type="coiled-coil region" evidence="1">
    <location>
        <begin position="350"/>
        <end position="414"/>
    </location>
</feature>
<dbReference type="GeneID" id="88848570"/>
<dbReference type="GO" id="GO:0003677">
    <property type="term" value="F:DNA binding"/>
    <property type="evidence" value="ECO:0007669"/>
    <property type="project" value="InterPro"/>
</dbReference>
<dbReference type="SMART" id="SM00857">
    <property type="entry name" value="Resolvase"/>
    <property type="match status" value="1"/>
</dbReference>
<organism evidence="4 5">
    <name type="scientific">Parolsenella catena</name>
    <dbReference type="NCBI Taxonomy" id="2003188"/>
    <lineage>
        <taxon>Bacteria</taxon>
        <taxon>Bacillati</taxon>
        <taxon>Actinomycetota</taxon>
        <taxon>Coriobacteriia</taxon>
        <taxon>Coriobacteriales</taxon>
        <taxon>Atopobiaceae</taxon>
        <taxon>Parolsenella</taxon>
    </lineage>
</organism>
<dbReference type="OrthoDB" id="3174408at2"/>
<dbReference type="SUPFAM" id="SSF53041">
    <property type="entry name" value="Resolvase-like"/>
    <property type="match status" value="1"/>
</dbReference>
<keyword evidence="5" id="KW-1185">Reference proteome</keyword>
<evidence type="ECO:0000259" key="2">
    <source>
        <dbReference type="PROSITE" id="PS51736"/>
    </source>
</evidence>
<dbReference type="AlphaFoldDB" id="A0A3G9KAD9"/>
<accession>A0A3G9KAD9</accession>
<feature type="domain" description="Resolvase/invertase-type recombinase catalytic" evidence="2">
    <location>
        <begin position="17"/>
        <end position="165"/>
    </location>
</feature>
<name>A0A3G9KAD9_9ACTN</name>
<dbReference type="Gene3D" id="3.40.50.1390">
    <property type="entry name" value="Resolvase, N-terminal catalytic domain"/>
    <property type="match status" value="1"/>
</dbReference>
<dbReference type="InterPro" id="IPR036162">
    <property type="entry name" value="Resolvase-like_N_sf"/>
</dbReference>
<dbReference type="Pfam" id="PF00239">
    <property type="entry name" value="Resolvase"/>
    <property type="match status" value="1"/>
</dbReference>
<evidence type="ECO:0000259" key="3">
    <source>
        <dbReference type="PROSITE" id="PS51737"/>
    </source>
</evidence>
<dbReference type="Gene3D" id="3.90.1750.20">
    <property type="entry name" value="Putative Large Serine Recombinase, Chain B, Domain 2"/>
    <property type="match status" value="1"/>
</dbReference>
<evidence type="ECO:0000256" key="1">
    <source>
        <dbReference type="SAM" id="Coils"/>
    </source>
</evidence>
<keyword evidence="1" id="KW-0175">Coiled coil</keyword>
<dbReference type="Pfam" id="PF07508">
    <property type="entry name" value="Recombinase"/>
    <property type="match status" value="1"/>
</dbReference>
<sequence length="491" mass="54781">MASRRGSRKAPEKDHKRCVIYARYSSARQREESIEDQVRVCTMFAKSNGMEVERVYADKALSGKSDDRPQFQRMVADSRDAGWGVVVVYRLDRFARDRFDSASYRMRLRDNGVSLLSAMERIPDAPEGSILESVLEGVNEWYSRELSQNVRRGMAGNARKCKANGVRVFGYRVGDDGRYAVDEDEAACVRRAFAMAANGSTKTEVRDWLNTACRNVRGGAWTVNSVTTLLGNRKYLGIYKFGDVVVEGGMPALVTQERFDAANGKRKHGRVGAFPLTGKLFDAESGRAYRGDGGTGCTGKRYFYYSCPTDGGGMVRYRQEAVEDAVTDVVSSVMARPGQAEALADAVLAAIERRDEAKRLERAREELREVQRGRERLVDAIIGGVDPELVQERLEGMGDEARRLECEIANLERATTPDRDWAIRWLRAKFPKNITKQVLRRTIGRVEISGDGTVTVEVPWAVTGSMGKEKPSELPGSWQFGGITFGGRYKI</sequence>
<dbReference type="PANTHER" id="PTHR30461:SF23">
    <property type="entry name" value="DNA RECOMBINASE-RELATED"/>
    <property type="match status" value="1"/>
</dbReference>
<dbReference type="KEGG" id="pcat:Pcatena_04220"/>
<dbReference type="EMBL" id="AP019367">
    <property type="protein sequence ID" value="BBH49835.1"/>
    <property type="molecule type" value="Genomic_DNA"/>
</dbReference>
<gene>
    <name evidence="4" type="primary">spoIVCA</name>
    <name evidence="4" type="ORF">Pcatena_04220</name>
</gene>
<proteinExistence type="predicted"/>
<dbReference type="RefSeq" id="WP_126421211.1">
    <property type="nucleotide sequence ID" value="NZ_AP019367.1"/>
</dbReference>
<dbReference type="PANTHER" id="PTHR30461">
    <property type="entry name" value="DNA-INVERTASE FROM LAMBDOID PROPHAGE"/>
    <property type="match status" value="1"/>
</dbReference>
<dbReference type="CDD" id="cd00338">
    <property type="entry name" value="Ser_Recombinase"/>
    <property type="match status" value="1"/>
</dbReference>
<evidence type="ECO:0000313" key="4">
    <source>
        <dbReference type="EMBL" id="BBH49835.1"/>
    </source>
</evidence>
<evidence type="ECO:0000313" key="5">
    <source>
        <dbReference type="Proteomes" id="UP000273154"/>
    </source>
</evidence>
<reference evidence="5" key="1">
    <citation type="submission" date="2018-11" db="EMBL/GenBank/DDBJ databases">
        <title>Comparative genomics of Parolsenella catena and Libanicoccus massiliensis: Reclassification of Libanicoccus massiliensis as Parolsenella massiliensis comb. nov.</title>
        <authorList>
            <person name="Sakamoto M."/>
            <person name="Ikeyama N."/>
            <person name="Murakami T."/>
            <person name="Mori H."/>
            <person name="Yuki M."/>
            <person name="Ohkuma M."/>
        </authorList>
    </citation>
    <scope>NUCLEOTIDE SEQUENCE [LARGE SCALE GENOMIC DNA]</scope>
    <source>
        <strain evidence="5">JCM 31932</strain>
    </source>
</reference>
<dbReference type="InterPro" id="IPR006119">
    <property type="entry name" value="Resolv_N"/>
</dbReference>
<dbReference type="Proteomes" id="UP000273154">
    <property type="component" value="Chromosome"/>
</dbReference>